<sequence length="119" mass="13742">MLVNVLAHILALDFAYFIPFVMNNLFWIFVLAAIGVFIYGKNPIVGAVFVAIYLYATFDFVALFGWVFRKGFFWAPMLVFLCLIVFDNFFQNIKWLSPRRAAFAGTIFYLSLVFINVVL</sequence>
<dbReference type="Proteomes" id="UP000577419">
    <property type="component" value="Unassembled WGS sequence"/>
</dbReference>
<dbReference type="EMBL" id="DUFG01000013">
    <property type="protein sequence ID" value="HIH08227.1"/>
    <property type="molecule type" value="Genomic_DNA"/>
</dbReference>
<feature type="transmembrane region" description="Helical" evidence="1">
    <location>
        <begin position="44"/>
        <end position="66"/>
    </location>
</feature>
<feature type="transmembrane region" description="Helical" evidence="1">
    <location>
        <begin position="72"/>
        <end position="89"/>
    </location>
</feature>
<reference evidence="3" key="1">
    <citation type="journal article" date="2020" name="bioRxiv">
        <title>A rank-normalized archaeal taxonomy based on genome phylogeny resolves widespread incomplete and uneven classifications.</title>
        <authorList>
            <person name="Rinke C."/>
            <person name="Chuvochina M."/>
            <person name="Mussig A.J."/>
            <person name="Chaumeil P.-A."/>
            <person name="Waite D.W."/>
            <person name="Whitman W.B."/>
            <person name="Parks D.H."/>
            <person name="Hugenholtz P."/>
        </authorList>
    </citation>
    <scope>NUCLEOTIDE SEQUENCE [LARGE SCALE GENOMIC DNA]</scope>
</reference>
<organism evidence="2 3">
    <name type="scientific">Candidatus Iainarchaeum sp</name>
    <dbReference type="NCBI Taxonomy" id="3101447"/>
    <lineage>
        <taxon>Archaea</taxon>
        <taxon>Candidatus Iainarchaeota</taxon>
        <taxon>Candidatus Iainarchaeia</taxon>
        <taxon>Candidatus Iainarchaeales</taxon>
        <taxon>Candidatus Iainarchaeaceae</taxon>
        <taxon>Candidatus Iainarchaeum</taxon>
    </lineage>
</organism>
<evidence type="ECO:0000313" key="2">
    <source>
        <dbReference type="EMBL" id="HIH08227.1"/>
    </source>
</evidence>
<evidence type="ECO:0000313" key="3">
    <source>
        <dbReference type="Proteomes" id="UP000577419"/>
    </source>
</evidence>
<feature type="transmembrane region" description="Helical" evidence="1">
    <location>
        <begin position="14"/>
        <end position="37"/>
    </location>
</feature>
<dbReference type="AlphaFoldDB" id="A0A7J4IWS6"/>
<feature type="transmembrane region" description="Helical" evidence="1">
    <location>
        <begin position="101"/>
        <end position="118"/>
    </location>
</feature>
<name>A0A7J4IWS6_9ARCH</name>
<keyword evidence="1" id="KW-1133">Transmembrane helix</keyword>
<gene>
    <name evidence="2" type="ORF">HA237_02545</name>
</gene>
<comment type="caution">
    <text evidence="2">The sequence shown here is derived from an EMBL/GenBank/DDBJ whole genome shotgun (WGS) entry which is preliminary data.</text>
</comment>
<keyword evidence="1" id="KW-0472">Membrane</keyword>
<evidence type="ECO:0000256" key="1">
    <source>
        <dbReference type="SAM" id="Phobius"/>
    </source>
</evidence>
<proteinExistence type="predicted"/>
<keyword evidence="1" id="KW-0812">Transmembrane</keyword>
<accession>A0A7J4IWS6</accession>
<protein>
    <submittedName>
        <fullName evidence="2">Uncharacterized protein</fullName>
    </submittedName>
</protein>